<organism evidence="2 3">
    <name type="scientific">Paracidovorax valerianellae</name>
    <dbReference type="NCBI Taxonomy" id="187868"/>
    <lineage>
        <taxon>Bacteria</taxon>
        <taxon>Pseudomonadati</taxon>
        <taxon>Pseudomonadota</taxon>
        <taxon>Betaproteobacteria</taxon>
        <taxon>Burkholderiales</taxon>
        <taxon>Comamonadaceae</taxon>
        <taxon>Paracidovorax</taxon>
    </lineage>
</organism>
<dbReference type="InterPro" id="IPR001387">
    <property type="entry name" value="Cro/C1-type_HTH"/>
</dbReference>
<evidence type="ECO:0000259" key="1">
    <source>
        <dbReference type="PROSITE" id="PS50943"/>
    </source>
</evidence>
<evidence type="ECO:0000313" key="3">
    <source>
        <dbReference type="Proteomes" id="UP000198781"/>
    </source>
</evidence>
<dbReference type="Pfam" id="PF01381">
    <property type="entry name" value="HTH_3"/>
    <property type="match status" value="1"/>
</dbReference>
<dbReference type="RefSeq" id="WP_092744169.1">
    <property type="nucleotide sequence ID" value="NZ_FMZC01000007.1"/>
</dbReference>
<dbReference type="Gene3D" id="1.10.260.40">
    <property type="entry name" value="lambda repressor-like DNA-binding domains"/>
    <property type="match status" value="1"/>
</dbReference>
<proteinExistence type="predicted"/>
<dbReference type="CDD" id="cd00093">
    <property type="entry name" value="HTH_XRE"/>
    <property type="match status" value="1"/>
</dbReference>
<dbReference type="AlphaFoldDB" id="A0A1G6VTF3"/>
<gene>
    <name evidence="2" type="ORF">SAMN05192589_107134</name>
</gene>
<keyword evidence="3" id="KW-1185">Reference proteome</keyword>
<evidence type="ECO:0000313" key="2">
    <source>
        <dbReference type="EMBL" id="SDD56892.1"/>
    </source>
</evidence>
<dbReference type="STRING" id="187868.SAMN05192589_107134"/>
<sequence length="153" mass="16567">MLTISERLREERDAARLSQQALADLCGISLRSQQNYEKDRSPDAQYLASLAAHSLDVMYILTGNRERGPLLDAAETVLIDNYRRCSRESKANLVQTSALLAAGIASAAKPQRRKTEKLSDGSVNLSGMSMHNAGAGAVQIGHSQGKVTVKKGR</sequence>
<dbReference type="InterPro" id="IPR010982">
    <property type="entry name" value="Lambda_DNA-bd_dom_sf"/>
</dbReference>
<dbReference type="SUPFAM" id="SSF47413">
    <property type="entry name" value="lambda repressor-like DNA-binding domains"/>
    <property type="match status" value="1"/>
</dbReference>
<protein>
    <submittedName>
        <fullName evidence="2">Helix-turn-helix domain-containing protein</fullName>
    </submittedName>
</protein>
<dbReference type="Proteomes" id="UP000198781">
    <property type="component" value="Unassembled WGS sequence"/>
</dbReference>
<dbReference type="PROSITE" id="PS50943">
    <property type="entry name" value="HTH_CROC1"/>
    <property type="match status" value="1"/>
</dbReference>
<accession>A0A1G6VTF3</accession>
<dbReference type="GO" id="GO:0003677">
    <property type="term" value="F:DNA binding"/>
    <property type="evidence" value="ECO:0007669"/>
    <property type="project" value="InterPro"/>
</dbReference>
<dbReference type="EMBL" id="FMZC01000007">
    <property type="protein sequence ID" value="SDD56892.1"/>
    <property type="molecule type" value="Genomic_DNA"/>
</dbReference>
<name>A0A1G6VTF3_9BURK</name>
<reference evidence="2 3" key="1">
    <citation type="submission" date="2016-10" db="EMBL/GenBank/DDBJ databases">
        <authorList>
            <person name="de Groot N.N."/>
        </authorList>
    </citation>
    <scope>NUCLEOTIDE SEQUENCE [LARGE SCALE GENOMIC DNA]</scope>
    <source>
        <strain evidence="2 3">DSM 16619</strain>
    </source>
</reference>
<feature type="domain" description="HTH cro/C1-type" evidence="1">
    <location>
        <begin position="8"/>
        <end position="51"/>
    </location>
</feature>